<evidence type="ECO:0000256" key="3">
    <source>
        <dbReference type="ARBA" id="ARBA00022448"/>
    </source>
</evidence>
<proteinExistence type="inferred from homology"/>
<evidence type="ECO:0000256" key="6">
    <source>
        <dbReference type="ARBA" id="ARBA00023136"/>
    </source>
</evidence>
<feature type="transmembrane region" description="Helical" evidence="8">
    <location>
        <begin position="168"/>
        <end position="188"/>
    </location>
</feature>
<feature type="transmembrane region" description="Helical" evidence="8">
    <location>
        <begin position="220"/>
        <end position="242"/>
    </location>
</feature>
<feature type="transmembrane region" description="Helical" evidence="8">
    <location>
        <begin position="42"/>
        <end position="60"/>
    </location>
</feature>
<dbReference type="SUPFAM" id="SSF81338">
    <property type="entry name" value="Aquaporin-like"/>
    <property type="match status" value="1"/>
</dbReference>
<protein>
    <submittedName>
        <fullName evidence="9">MIP/aquaporin family protein</fullName>
    </submittedName>
</protein>
<dbReference type="PANTHER" id="PTHR43829:SF9">
    <property type="entry name" value="AQUAPORIN-9"/>
    <property type="match status" value="1"/>
</dbReference>
<accession>A0ABU8SE26</accession>
<comment type="similarity">
    <text evidence="2 7">Belongs to the MIP/aquaporin (TC 1.A.8) family.</text>
</comment>
<evidence type="ECO:0000313" key="9">
    <source>
        <dbReference type="EMBL" id="MEJ6347652.1"/>
    </source>
</evidence>
<keyword evidence="3 7" id="KW-0813">Transport</keyword>
<dbReference type="InterPro" id="IPR050363">
    <property type="entry name" value="MIP/Aquaporin"/>
</dbReference>
<evidence type="ECO:0000256" key="4">
    <source>
        <dbReference type="ARBA" id="ARBA00022692"/>
    </source>
</evidence>
<dbReference type="PRINTS" id="PR00783">
    <property type="entry name" value="MINTRINSICP"/>
</dbReference>
<keyword evidence="10" id="KW-1185">Reference proteome</keyword>
<evidence type="ECO:0000256" key="8">
    <source>
        <dbReference type="SAM" id="Phobius"/>
    </source>
</evidence>
<evidence type="ECO:0000313" key="10">
    <source>
        <dbReference type="Proteomes" id="UP001377804"/>
    </source>
</evidence>
<name>A0ABU8SE26_9LACO</name>
<gene>
    <name evidence="9" type="ORF">R4Y45_00045</name>
</gene>
<feature type="transmembrane region" description="Helical" evidence="8">
    <location>
        <begin position="136"/>
        <end position="156"/>
    </location>
</feature>
<evidence type="ECO:0000256" key="2">
    <source>
        <dbReference type="ARBA" id="ARBA00006175"/>
    </source>
</evidence>
<dbReference type="RefSeq" id="WP_339968005.1">
    <property type="nucleotide sequence ID" value="NZ_JAWMWG010000001.1"/>
</dbReference>
<keyword evidence="6 8" id="KW-0472">Membrane</keyword>
<feature type="transmembrane region" description="Helical" evidence="8">
    <location>
        <begin position="87"/>
        <end position="110"/>
    </location>
</feature>
<keyword evidence="4 7" id="KW-0812">Transmembrane</keyword>
<dbReference type="PANTHER" id="PTHR43829">
    <property type="entry name" value="AQUAPORIN OR AQUAGLYCEROPORIN RELATED"/>
    <property type="match status" value="1"/>
</dbReference>
<reference evidence="9 10" key="1">
    <citation type="submission" date="2023-10" db="EMBL/GenBank/DDBJ databases">
        <title>Holzapfeliella saturejae sp. nov. isolated from Satureja montana flowers.</title>
        <authorList>
            <person name="Alcantara C."/>
            <person name="Zuniga M."/>
            <person name="Landete J.M."/>
            <person name="Monedero V."/>
        </authorList>
    </citation>
    <scope>NUCLEOTIDE SEQUENCE [LARGE SCALE GENOMIC DNA]</scope>
    <source>
        <strain evidence="9 10">He02</strain>
    </source>
</reference>
<keyword evidence="5 8" id="KW-1133">Transmembrane helix</keyword>
<evidence type="ECO:0000256" key="1">
    <source>
        <dbReference type="ARBA" id="ARBA00004141"/>
    </source>
</evidence>
<dbReference type="Gene3D" id="1.20.1080.10">
    <property type="entry name" value="Glycerol uptake facilitator protein"/>
    <property type="match status" value="1"/>
</dbReference>
<dbReference type="Proteomes" id="UP001377804">
    <property type="component" value="Unassembled WGS sequence"/>
</dbReference>
<dbReference type="InterPro" id="IPR023271">
    <property type="entry name" value="Aquaporin-like"/>
</dbReference>
<evidence type="ECO:0000256" key="7">
    <source>
        <dbReference type="RuleBase" id="RU000477"/>
    </source>
</evidence>
<feature type="transmembrane region" description="Helical" evidence="8">
    <location>
        <begin position="6"/>
        <end position="30"/>
    </location>
</feature>
<dbReference type="EMBL" id="JAWMWG010000001">
    <property type="protein sequence ID" value="MEJ6347652.1"/>
    <property type="molecule type" value="Genomic_DNA"/>
</dbReference>
<evidence type="ECO:0000256" key="5">
    <source>
        <dbReference type="ARBA" id="ARBA00022989"/>
    </source>
</evidence>
<comment type="subcellular location">
    <subcellularLocation>
        <location evidence="1">Membrane</location>
        <topology evidence="1">Multi-pass membrane protein</topology>
    </subcellularLocation>
</comment>
<organism evidence="9 10">
    <name type="scientific">Holzapfeliella saturejae</name>
    <dbReference type="NCBI Taxonomy" id="3082953"/>
    <lineage>
        <taxon>Bacteria</taxon>
        <taxon>Bacillati</taxon>
        <taxon>Bacillota</taxon>
        <taxon>Bacilli</taxon>
        <taxon>Lactobacillales</taxon>
        <taxon>Lactobacillaceae</taxon>
        <taxon>Holzapfeliella</taxon>
    </lineage>
</organism>
<comment type="caution">
    <text evidence="9">The sequence shown here is derived from an EMBL/GenBank/DDBJ whole genome shotgun (WGS) entry which is preliminary data.</text>
</comment>
<dbReference type="InterPro" id="IPR000425">
    <property type="entry name" value="MIP"/>
</dbReference>
<sequence length="243" mass="25788">MEYSLWTQFIAEVIGTAFMVALGNGAVANVELKGTNGHKGSWFLIAWGFGIGVMIPALMFKSVSGSIINPAMVIGELVNGLTPVNKAITFIIAQFIGAIIGQLVVVGVYLPYLRKTTNADAIYGIFSTREKTESQLSGFISEFVGSFVLFFAASAMAHHAKLTQSSTAFVAIGLGFLVAALVTSLGGATGPGLNPARDLGPRILHAILPLKNKGTSRWEYAWVPVVAPILAAILAVYVFHLIF</sequence>
<dbReference type="Pfam" id="PF00230">
    <property type="entry name" value="MIP"/>
    <property type="match status" value="1"/>
</dbReference>